<feature type="signal peptide" evidence="1">
    <location>
        <begin position="1"/>
        <end position="22"/>
    </location>
</feature>
<evidence type="ECO:0000313" key="3">
    <source>
        <dbReference type="EMBL" id="GAO97384.1"/>
    </source>
</evidence>
<organism evidence="3 4">
    <name type="scientific">Caedimonas varicaedens</name>
    <dbReference type="NCBI Taxonomy" id="1629334"/>
    <lineage>
        <taxon>Bacteria</taxon>
        <taxon>Pseudomonadati</taxon>
        <taxon>Pseudomonadota</taxon>
        <taxon>Alphaproteobacteria</taxon>
        <taxon>Holosporales</taxon>
        <taxon>Caedimonadaceae</taxon>
        <taxon>Caedimonas</taxon>
    </lineage>
</organism>
<keyword evidence="1" id="KW-0732">Signal</keyword>
<proteinExistence type="predicted"/>
<comment type="caution">
    <text evidence="3">The sequence shown here is derived from an EMBL/GenBank/DDBJ whole genome shotgun (WGS) entry which is preliminary data.</text>
</comment>
<sequence precursor="true">MRAFPILCVCLLSGCVSLLPPAAPRPQNIMLHPDFKFSAHLKPVEWSLTIERPLTTDLLDSRRIILNIENEKGIRTLETLADIEWNDRLPLLLQQQLISAFEQSNKITGVGQDEEDFQAHFALQINIRTAEILLTGASQQKALVELSARLISKKDRKVIAQRTFKKLSPITERTQKAFLHSYQHVFGEIISEIVIWLFKEGSDAFKKEGSLNVL</sequence>
<evidence type="ECO:0000256" key="1">
    <source>
        <dbReference type="SAM" id="SignalP"/>
    </source>
</evidence>
<dbReference type="Proteomes" id="UP000036771">
    <property type="component" value="Unassembled WGS sequence"/>
</dbReference>
<evidence type="ECO:0000313" key="4">
    <source>
        <dbReference type="Proteomes" id="UP000036771"/>
    </source>
</evidence>
<accession>A0A0K8MBV4</accession>
<name>A0A0K8MBV4_9PROT</name>
<evidence type="ECO:0000259" key="2">
    <source>
        <dbReference type="Pfam" id="PF03886"/>
    </source>
</evidence>
<keyword evidence="4" id="KW-1185">Reference proteome</keyword>
<dbReference type="OrthoDB" id="9808689at2"/>
<feature type="chain" id="PRO_5005512644" description="ABC-type transport auxiliary lipoprotein component domain-containing protein" evidence="1">
    <location>
        <begin position="23"/>
        <end position="214"/>
    </location>
</feature>
<feature type="domain" description="ABC-type transport auxiliary lipoprotein component" evidence="2">
    <location>
        <begin position="44"/>
        <end position="193"/>
    </location>
</feature>
<dbReference type="Gene3D" id="3.40.50.10610">
    <property type="entry name" value="ABC-type transport auxiliary lipoprotein component"/>
    <property type="match status" value="1"/>
</dbReference>
<dbReference type="InterPro" id="IPR005586">
    <property type="entry name" value="ABC_trans_aux"/>
</dbReference>
<reference evidence="3 4" key="1">
    <citation type="submission" date="2015-03" db="EMBL/GenBank/DDBJ databases">
        <title>Caedibacter varicaedens, whole genome shotgun sequence.</title>
        <authorList>
            <person name="Suzuki H."/>
            <person name="Dapper A.L."/>
            <person name="Gibson A.K."/>
            <person name="Jackson C."/>
            <person name="Lee H."/>
            <person name="Pejaver V.R."/>
            <person name="Doak T."/>
            <person name="Lynch M."/>
        </authorList>
    </citation>
    <scope>NUCLEOTIDE SEQUENCE [LARGE SCALE GENOMIC DNA]</scope>
</reference>
<dbReference type="AlphaFoldDB" id="A0A0K8MBV4"/>
<dbReference type="Pfam" id="PF03886">
    <property type="entry name" value="ABC_trans_aux"/>
    <property type="match status" value="1"/>
</dbReference>
<dbReference type="SUPFAM" id="SSF159594">
    <property type="entry name" value="XCC0632-like"/>
    <property type="match status" value="1"/>
</dbReference>
<gene>
    <name evidence="3" type="ORF">Cva_00015</name>
</gene>
<protein>
    <recommendedName>
        <fullName evidence="2">ABC-type transport auxiliary lipoprotein component domain-containing protein</fullName>
    </recommendedName>
</protein>
<dbReference type="EMBL" id="BBVC01000002">
    <property type="protein sequence ID" value="GAO97384.1"/>
    <property type="molecule type" value="Genomic_DNA"/>
</dbReference>
<dbReference type="PROSITE" id="PS51257">
    <property type="entry name" value="PROKAR_LIPOPROTEIN"/>
    <property type="match status" value="1"/>
</dbReference>
<dbReference type="STRING" id="1629334.Cva_00015"/>